<dbReference type="InterPro" id="IPR029032">
    <property type="entry name" value="AhpD-like"/>
</dbReference>
<protein>
    <submittedName>
        <fullName evidence="3">Carboxymuconolactone decarboxylase family protein</fullName>
    </submittedName>
</protein>
<dbReference type="PANTHER" id="PTHR33570">
    <property type="entry name" value="4-CARBOXYMUCONOLACTONE DECARBOXYLASE FAMILY PROTEIN"/>
    <property type="match status" value="1"/>
</dbReference>
<dbReference type="InterPro" id="IPR052512">
    <property type="entry name" value="4CMD/NDH-1_regulator"/>
</dbReference>
<accession>A0ABY7NBQ6</accession>
<dbReference type="InterPro" id="IPR003779">
    <property type="entry name" value="CMD-like"/>
</dbReference>
<dbReference type="SUPFAM" id="SSF69118">
    <property type="entry name" value="AhpD-like"/>
    <property type="match status" value="1"/>
</dbReference>
<reference evidence="3 4" key="1">
    <citation type="submission" date="2021-05" db="EMBL/GenBank/DDBJ databases">
        <authorList>
            <person name="Kumar R."/>
            <person name="Kumar A."/>
            <person name="Mukhia S."/>
        </authorList>
    </citation>
    <scope>NUCLEOTIDE SEQUENCE [LARGE SCALE GENOMIC DNA]</scope>
    <source>
        <strain evidence="3 4">ERMR7:08</strain>
    </source>
</reference>
<evidence type="ECO:0000313" key="3">
    <source>
        <dbReference type="EMBL" id="WBM79931.1"/>
    </source>
</evidence>
<feature type="domain" description="Carboxymuconolactone decarboxylase-like" evidence="2">
    <location>
        <begin position="27"/>
        <end position="111"/>
    </location>
</feature>
<organism evidence="3 4">
    <name type="scientific">Cryobacterium breve</name>
    <dbReference type="NCBI Taxonomy" id="1259258"/>
    <lineage>
        <taxon>Bacteria</taxon>
        <taxon>Bacillati</taxon>
        <taxon>Actinomycetota</taxon>
        <taxon>Actinomycetes</taxon>
        <taxon>Micrococcales</taxon>
        <taxon>Microbacteriaceae</taxon>
        <taxon>Cryobacterium</taxon>
    </lineage>
</organism>
<keyword evidence="4" id="KW-1185">Reference proteome</keyword>
<dbReference type="Proteomes" id="UP001212421">
    <property type="component" value="Chromosome"/>
</dbReference>
<evidence type="ECO:0000313" key="4">
    <source>
        <dbReference type="Proteomes" id="UP001212421"/>
    </source>
</evidence>
<dbReference type="PANTHER" id="PTHR33570:SF2">
    <property type="entry name" value="CARBOXYMUCONOLACTONE DECARBOXYLASE-LIKE DOMAIN-CONTAINING PROTEIN"/>
    <property type="match status" value="1"/>
</dbReference>
<feature type="region of interest" description="Disordered" evidence="1">
    <location>
        <begin position="197"/>
        <end position="265"/>
    </location>
</feature>
<dbReference type="Pfam" id="PF02627">
    <property type="entry name" value="CMD"/>
    <property type="match status" value="1"/>
</dbReference>
<gene>
    <name evidence="3" type="ORF">KIV56_17505</name>
</gene>
<name>A0ABY7NBQ6_9MICO</name>
<sequence length="265" mass="29424">MAISEEAQKNHDVLFPGHVSTLKQTDPELIEYFDNFAFGDVLAESTLDTRTRLILQLGSMIASQALGEYRVMLGAALGAGVTPVEAKEVVYHAVPYVGMAKVFDFLHATNEILVERGVELPLPGQSTTTRDTRAEKGLAIQKEIIGADRIDAMYASAPADQLHIQRFLSENCFGDHYTRTGLDAPLREPAHLRDAHLPRRMRAAGRRARRGERRGRQYPGDPCRRADEAAALHRLPAHPQRAAHRQRSDTTVNTRAGASEERNEL</sequence>
<feature type="compositionally biased region" description="Basic residues" evidence="1">
    <location>
        <begin position="198"/>
        <end position="213"/>
    </location>
</feature>
<feature type="compositionally biased region" description="Basic and acidic residues" evidence="1">
    <location>
        <begin position="222"/>
        <end position="231"/>
    </location>
</feature>
<proteinExistence type="predicted"/>
<evidence type="ECO:0000259" key="2">
    <source>
        <dbReference type="Pfam" id="PF02627"/>
    </source>
</evidence>
<dbReference type="EMBL" id="CP075584">
    <property type="protein sequence ID" value="WBM79931.1"/>
    <property type="molecule type" value="Genomic_DNA"/>
</dbReference>
<dbReference type="Gene3D" id="1.20.1290.10">
    <property type="entry name" value="AhpD-like"/>
    <property type="match status" value="1"/>
</dbReference>
<evidence type="ECO:0000256" key="1">
    <source>
        <dbReference type="SAM" id="MobiDB-lite"/>
    </source>
</evidence>